<feature type="transmembrane region" description="Helical" evidence="7">
    <location>
        <begin position="24"/>
        <end position="44"/>
    </location>
</feature>
<evidence type="ECO:0000313" key="10">
    <source>
        <dbReference type="Proteomes" id="UP001500621"/>
    </source>
</evidence>
<keyword evidence="6 7" id="KW-0472">Membrane</keyword>
<evidence type="ECO:0000256" key="7">
    <source>
        <dbReference type="RuleBase" id="RU366058"/>
    </source>
</evidence>
<dbReference type="Proteomes" id="UP001500621">
    <property type="component" value="Unassembled WGS sequence"/>
</dbReference>
<dbReference type="PANTHER" id="PTHR12677">
    <property type="entry name" value="GOLGI APPARATUS MEMBRANE PROTEIN TVP38-RELATED"/>
    <property type="match status" value="1"/>
</dbReference>
<dbReference type="InterPro" id="IPR032816">
    <property type="entry name" value="VTT_dom"/>
</dbReference>
<comment type="similarity">
    <text evidence="2 7">Belongs to the TVP38/TMEM64 family.</text>
</comment>
<comment type="caution">
    <text evidence="7">Lacks conserved residue(s) required for the propagation of feature annotation.</text>
</comment>
<evidence type="ECO:0000313" key="9">
    <source>
        <dbReference type="EMBL" id="GAA4692844.1"/>
    </source>
</evidence>
<evidence type="ECO:0000256" key="1">
    <source>
        <dbReference type="ARBA" id="ARBA00004651"/>
    </source>
</evidence>
<organism evidence="9 10">
    <name type="scientific">Nocardioides nanhaiensis</name>
    <dbReference type="NCBI Taxonomy" id="1476871"/>
    <lineage>
        <taxon>Bacteria</taxon>
        <taxon>Bacillati</taxon>
        <taxon>Actinomycetota</taxon>
        <taxon>Actinomycetes</taxon>
        <taxon>Propionibacteriales</taxon>
        <taxon>Nocardioidaceae</taxon>
        <taxon>Nocardioides</taxon>
    </lineage>
</organism>
<dbReference type="Pfam" id="PF09335">
    <property type="entry name" value="VTT_dom"/>
    <property type="match status" value="1"/>
</dbReference>
<evidence type="ECO:0000256" key="5">
    <source>
        <dbReference type="ARBA" id="ARBA00022989"/>
    </source>
</evidence>
<dbReference type="InterPro" id="IPR015414">
    <property type="entry name" value="TMEM64"/>
</dbReference>
<proteinExistence type="inferred from homology"/>
<evidence type="ECO:0000259" key="8">
    <source>
        <dbReference type="Pfam" id="PF09335"/>
    </source>
</evidence>
<feature type="transmembrane region" description="Helical" evidence="7">
    <location>
        <begin position="88"/>
        <end position="112"/>
    </location>
</feature>
<keyword evidence="10" id="KW-1185">Reference proteome</keyword>
<protein>
    <recommendedName>
        <fullName evidence="7">TVP38/TMEM64 family membrane protein</fullName>
    </recommendedName>
</protein>
<feature type="domain" description="VTT" evidence="8">
    <location>
        <begin position="76"/>
        <end position="193"/>
    </location>
</feature>
<feature type="transmembrane region" description="Helical" evidence="7">
    <location>
        <begin position="56"/>
        <end position="76"/>
    </location>
</feature>
<evidence type="ECO:0000256" key="3">
    <source>
        <dbReference type="ARBA" id="ARBA00022475"/>
    </source>
</evidence>
<sequence length="238" mass="23907">MGGHTGGVSEPAALTVGRHPRLRLAILVVALAAAALVFGLGDLVSVAQVREAVERAGPLAPVAFVVLGAVLAALLVPGPVLAGASGLLFGPVLGTVVTLCSALGTGLIAVTAGRAAGRDGARSVLGAERATTVESLLSRRGVLVVAGQRLMPGVPDAPMSYAFGALGVRTWQLVVGTLIGAAPRAFAYTAIGASLDDPTSPLAIAGVAVWLLVAVVGVEVGRRAWMHRRRAARRGDLT</sequence>
<name>A0ABP8WP58_9ACTN</name>
<comment type="caution">
    <text evidence="9">The sequence shown here is derived from an EMBL/GenBank/DDBJ whole genome shotgun (WGS) entry which is preliminary data.</text>
</comment>
<comment type="subcellular location">
    <subcellularLocation>
        <location evidence="1 7">Cell membrane</location>
        <topology evidence="1 7">Multi-pass membrane protein</topology>
    </subcellularLocation>
</comment>
<keyword evidence="5 7" id="KW-1133">Transmembrane helix</keyword>
<dbReference type="PANTHER" id="PTHR12677:SF58">
    <property type="entry name" value="TVP38_TMEM64 FAMILY MEMBRANE PROTEIN RV0625C"/>
    <property type="match status" value="1"/>
</dbReference>
<evidence type="ECO:0000256" key="6">
    <source>
        <dbReference type="ARBA" id="ARBA00023136"/>
    </source>
</evidence>
<evidence type="ECO:0000256" key="2">
    <source>
        <dbReference type="ARBA" id="ARBA00008640"/>
    </source>
</evidence>
<accession>A0ABP8WP58</accession>
<keyword evidence="3 7" id="KW-1003">Cell membrane</keyword>
<reference evidence="10" key="1">
    <citation type="journal article" date="2019" name="Int. J. Syst. Evol. Microbiol.">
        <title>The Global Catalogue of Microorganisms (GCM) 10K type strain sequencing project: providing services to taxonomists for standard genome sequencing and annotation.</title>
        <authorList>
            <consortium name="The Broad Institute Genomics Platform"/>
            <consortium name="The Broad Institute Genome Sequencing Center for Infectious Disease"/>
            <person name="Wu L."/>
            <person name="Ma J."/>
        </authorList>
    </citation>
    <scope>NUCLEOTIDE SEQUENCE [LARGE SCALE GENOMIC DNA]</scope>
    <source>
        <strain evidence="10">JCM 18127</strain>
    </source>
</reference>
<feature type="transmembrane region" description="Helical" evidence="7">
    <location>
        <begin position="202"/>
        <end position="220"/>
    </location>
</feature>
<evidence type="ECO:0000256" key="4">
    <source>
        <dbReference type="ARBA" id="ARBA00022692"/>
    </source>
</evidence>
<dbReference type="EMBL" id="BAABIM010000003">
    <property type="protein sequence ID" value="GAA4692844.1"/>
    <property type="molecule type" value="Genomic_DNA"/>
</dbReference>
<keyword evidence="4 7" id="KW-0812">Transmembrane</keyword>
<gene>
    <name evidence="9" type="ORF">GCM10023226_33480</name>
</gene>